<evidence type="ECO:0000256" key="1">
    <source>
        <dbReference type="SAM" id="SignalP"/>
    </source>
</evidence>
<organism evidence="2 3">
    <name type="scientific">Drosophila guanche</name>
    <name type="common">Fruit fly</name>
    <dbReference type="NCBI Taxonomy" id="7266"/>
    <lineage>
        <taxon>Eukaryota</taxon>
        <taxon>Metazoa</taxon>
        <taxon>Ecdysozoa</taxon>
        <taxon>Arthropoda</taxon>
        <taxon>Hexapoda</taxon>
        <taxon>Insecta</taxon>
        <taxon>Pterygota</taxon>
        <taxon>Neoptera</taxon>
        <taxon>Endopterygota</taxon>
        <taxon>Diptera</taxon>
        <taxon>Brachycera</taxon>
        <taxon>Muscomorpha</taxon>
        <taxon>Ephydroidea</taxon>
        <taxon>Drosophilidae</taxon>
        <taxon>Drosophila</taxon>
        <taxon>Sophophora</taxon>
    </lineage>
</organism>
<reference evidence="3" key="1">
    <citation type="submission" date="2018-01" db="EMBL/GenBank/DDBJ databases">
        <authorList>
            <person name="Alioto T."/>
            <person name="Alioto T."/>
        </authorList>
    </citation>
    <scope>NUCLEOTIDE SEQUENCE [LARGE SCALE GENOMIC DNA]</scope>
</reference>
<evidence type="ECO:0000313" key="3">
    <source>
        <dbReference type="Proteomes" id="UP000268350"/>
    </source>
</evidence>
<keyword evidence="3" id="KW-1185">Reference proteome</keyword>
<dbReference type="OMA" id="KYMSTWS"/>
<dbReference type="EMBL" id="OUUW01000010">
    <property type="protein sequence ID" value="SPP85958.1"/>
    <property type="molecule type" value="Genomic_DNA"/>
</dbReference>
<proteinExistence type="predicted"/>
<dbReference type="STRING" id="7266.A0A3B0KQ22"/>
<evidence type="ECO:0000313" key="2">
    <source>
        <dbReference type="EMBL" id="SPP85958.1"/>
    </source>
</evidence>
<feature type="chain" id="PRO_5017430329" evidence="1">
    <location>
        <begin position="17"/>
        <end position="195"/>
    </location>
</feature>
<keyword evidence="1" id="KW-0732">Signal</keyword>
<dbReference type="OrthoDB" id="7844357at2759"/>
<protein>
    <submittedName>
        <fullName evidence="2">Uncharacterized protein</fullName>
    </submittedName>
</protein>
<accession>A0A3B0KQ22</accession>
<dbReference type="Proteomes" id="UP000268350">
    <property type="component" value="Unassembled WGS sequence"/>
</dbReference>
<feature type="signal peptide" evidence="1">
    <location>
        <begin position="1"/>
        <end position="16"/>
    </location>
</feature>
<sequence length="195" mass="22248">MWRLLCLLAALQFAGAAPISSGTQLAYDVTNEIFAIVETSCLETARLLQRVLDDAELLMPPNTQSEILEAFGEFVDLVKQIDMDDSVQLELLATDLDYLSDIFDLKDSAELDSEADRMVMRLLRQHGIDDFEDMLLDRFDAALKRIEGKVESYIGGMSESKLMRKTELLDWFETFKNEKDTLDKLSLLLESDYIF</sequence>
<dbReference type="AlphaFoldDB" id="A0A3B0KQ22"/>
<name>A0A3B0KQ22_DROGU</name>
<gene>
    <name evidence="2" type="ORF">DGUA_6G004546</name>
</gene>